<feature type="domain" description="IDEAL" evidence="1">
    <location>
        <begin position="152"/>
        <end position="188"/>
    </location>
</feature>
<dbReference type="Pfam" id="PF08864">
    <property type="entry name" value="UPF0302"/>
    <property type="match status" value="1"/>
</dbReference>
<protein>
    <submittedName>
        <fullName evidence="2">IDEAL domain-containing protein</fullName>
    </submittedName>
</protein>
<name>A0ABX5Q7I9_9BACL</name>
<dbReference type="PIRSF" id="PIRSF007165">
    <property type="entry name" value="UCP007165"/>
    <property type="match status" value="1"/>
</dbReference>
<dbReference type="InterPro" id="IPR011188">
    <property type="entry name" value="UPF0302"/>
</dbReference>
<evidence type="ECO:0000259" key="1">
    <source>
        <dbReference type="SMART" id="SM00914"/>
    </source>
</evidence>
<dbReference type="Gene3D" id="4.10.810.10">
    <property type="entry name" value="Virus Scaffolding Protein, Chain A"/>
    <property type="match status" value="1"/>
</dbReference>
<dbReference type="InterPro" id="IPR014957">
    <property type="entry name" value="IDEAL_dom"/>
</dbReference>
<evidence type="ECO:0000313" key="3">
    <source>
        <dbReference type="Proteomes" id="UP000285882"/>
    </source>
</evidence>
<dbReference type="InterPro" id="IPR027393">
    <property type="entry name" value="Virus_scaffolding_prot_C"/>
</dbReference>
<proteinExistence type="predicted"/>
<organism evidence="2 3">
    <name type="scientific">Sporolactobacillus terrae</name>
    <dbReference type="NCBI Taxonomy" id="269673"/>
    <lineage>
        <taxon>Bacteria</taxon>
        <taxon>Bacillati</taxon>
        <taxon>Bacillota</taxon>
        <taxon>Bacilli</taxon>
        <taxon>Bacillales</taxon>
        <taxon>Sporolactobacillaceae</taxon>
        <taxon>Sporolactobacillus</taxon>
    </lineage>
</organism>
<sequence length="197" mass="23253">MTLDECEWSRGGDVRMEQMVSNVQKKTFLRWILDRHLLTNREIIWLLHYLMSNDQLLSLIHIVDDVTRVNRSIIIGNSAKGIQFFRYVKTTVETDDPEKAFHDLRMNQIEDVYLQLSIEAVYRSPIFYSVLEENPNSHEDIHEKYGQMAEHATDEAERTFMINRLTRAINNALDEGDQQQFYTLTKRLNTINKQMNG</sequence>
<reference evidence="2 3" key="1">
    <citation type="submission" date="2018-01" db="EMBL/GenBank/DDBJ databases">
        <title>Complete genome sequencing of Sporolactobacillus terrae DLG3.</title>
        <authorList>
            <person name="Nam Y.-D."/>
            <person name="Kang J."/>
            <person name="Chung W.-H."/>
        </authorList>
    </citation>
    <scope>NUCLEOTIDE SEQUENCE [LARGE SCALE GENOMIC DNA]</scope>
    <source>
        <strain evidence="2 3">DLG3</strain>
    </source>
</reference>
<dbReference type="SMART" id="SM00914">
    <property type="entry name" value="IDEAL"/>
    <property type="match status" value="1"/>
</dbReference>
<accession>A0ABX5Q7I9</accession>
<evidence type="ECO:0000313" key="2">
    <source>
        <dbReference type="EMBL" id="QAA22607.1"/>
    </source>
</evidence>
<dbReference type="InterPro" id="IPR014963">
    <property type="entry name" value="UPF0302_N"/>
</dbReference>
<dbReference type="InterPro" id="IPR038091">
    <property type="entry name" value="UPF0302_N_sf"/>
</dbReference>
<dbReference type="EMBL" id="CP025688">
    <property type="protein sequence ID" value="QAA22607.1"/>
    <property type="molecule type" value="Genomic_DNA"/>
</dbReference>
<keyword evidence="3" id="KW-1185">Reference proteome</keyword>
<gene>
    <name evidence="2" type="ORF">C0674_08185</name>
</gene>
<dbReference type="Pfam" id="PF08858">
    <property type="entry name" value="IDEAL"/>
    <property type="match status" value="1"/>
</dbReference>
<dbReference type="Gene3D" id="3.40.1530.30">
    <property type="entry name" value="Uncharacterised family UPF0302, N-terminal domain"/>
    <property type="match status" value="1"/>
</dbReference>
<dbReference type="Proteomes" id="UP000285882">
    <property type="component" value="Chromosome"/>
</dbReference>